<keyword evidence="5" id="KW-1185">Reference proteome</keyword>
<feature type="signal peptide" evidence="2">
    <location>
        <begin position="1"/>
        <end position="22"/>
    </location>
</feature>
<evidence type="ECO:0000256" key="2">
    <source>
        <dbReference type="SAM" id="SignalP"/>
    </source>
</evidence>
<name>A0A918NZV2_9NEIS</name>
<dbReference type="EMBL" id="BMYX01000003">
    <property type="protein sequence ID" value="GGY08014.1"/>
    <property type="molecule type" value="Genomic_DNA"/>
</dbReference>
<keyword evidence="2" id="KW-0732">Signal</keyword>
<dbReference type="InterPro" id="IPR025711">
    <property type="entry name" value="PepSY"/>
</dbReference>
<evidence type="ECO:0000313" key="4">
    <source>
        <dbReference type="EMBL" id="GGY08014.1"/>
    </source>
</evidence>
<protein>
    <recommendedName>
        <fullName evidence="3">PepSY domain-containing protein</fullName>
    </recommendedName>
</protein>
<dbReference type="AlphaFoldDB" id="A0A918NZV2"/>
<evidence type="ECO:0000256" key="1">
    <source>
        <dbReference type="SAM" id="MobiDB-lite"/>
    </source>
</evidence>
<evidence type="ECO:0000259" key="3">
    <source>
        <dbReference type="Pfam" id="PF13670"/>
    </source>
</evidence>
<reference evidence="4" key="1">
    <citation type="journal article" date="2014" name="Int. J. Syst. Evol. Microbiol.">
        <title>Complete genome sequence of Corynebacterium casei LMG S-19264T (=DSM 44701T), isolated from a smear-ripened cheese.</title>
        <authorList>
            <consortium name="US DOE Joint Genome Institute (JGI-PGF)"/>
            <person name="Walter F."/>
            <person name="Albersmeier A."/>
            <person name="Kalinowski J."/>
            <person name="Ruckert C."/>
        </authorList>
    </citation>
    <scope>NUCLEOTIDE SEQUENCE</scope>
    <source>
        <strain evidence="4">KCTC 32182</strain>
    </source>
</reference>
<dbReference type="Pfam" id="PF13670">
    <property type="entry name" value="PepSY_2"/>
    <property type="match status" value="1"/>
</dbReference>
<comment type="caution">
    <text evidence="4">The sequence shown here is derived from an EMBL/GenBank/DDBJ whole genome shotgun (WGS) entry which is preliminary data.</text>
</comment>
<feature type="chain" id="PRO_5037264282" description="PepSY domain-containing protein" evidence="2">
    <location>
        <begin position="23"/>
        <end position="105"/>
    </location>
</feature>
<dbReference type="Proteomes" id="UP000645257">
    <property type="component" value="Unassembled WGS sequence"/>
</dbReference>
<accession>A0A918NZV2</accession>
<feature type="domain" description="PepSY" evidence="3">
    <location>
        <begin position="7"/>
        <end position="90"/>
    </location>
</feature>
<proteinExistence type="predicted"/>
<gene>
    <name evidence="4" type="ORF">GCM10011289_08260</name>
</gene>
<organism evidence="4 5">
    <name type="scientific">Paludibacterium paludis</name>
    <dbReference type="NCBI Taxonomy" id="1225769"/>
    <lineage>
        <taxon>Bacteria</taxon>
        <taxon>Pseudomonadati</taxon>
        <taxon>Pseudomonadota</taxon>
        <taxon>Betaproteobacteria</taxon>
        <taxon>Neisseriales</taxon>
        <taxon>Chromobacteriaceae</taxon>
        <taxon>Paludibacterium</taxon>
    </lineage>
</organism>
<reference evidence="4" key="2">
    <citation type="submission" date="2020-09" db="EMBL/GenBank/DDBJ databases">
        <authorList>
            <person name="Sun Q."/>
            <person name="Kim S."/>
        </authorList>
    </citation>
    <scope>NUCLEOTIDE SEQUENCE</scope>
    <source>
        <strain evidence="4">KCTC 32182</strain>
    </source>
</reference>
<sequence>MKRMLAMTLFVSMAAISASTFASEHCRDVASAPEASRLSEAAARKELTRQGYTVDELFTCRHGYSFTGRDKNGNKVQARLDPATGKVLSRHRDHHGHHDRHDHRD</sequence>
<dbReference type="RefSeq" id="WP_189531497.1">
    <property type="nucleotide sequence ID" value="NZ_BMYX01000003.1"/>
</dbReference>
<evidence type="ECO:0000313" key="5">
    <source>
        <dbReference type="Proteomes" id="UP000645257"/>
    </source>
</evidence>
<feature type="region of interest" description="Disordered" evidence="1">
    <location>
        <begin position="69"/>
        <end position="105"/>
    </location>
</feature>
<feature type="compositionally biased region" description="Basic residues" evidence="1">
    <location>
        <begin position="88"/>
        <end position="105"/>
    </location>
</feature>